<dbReference type="SMART" id="SM00225">
    <property type="entry name" value="BTB"/>
    <property type="match status" value="1"/>
</dbReference>
<keyword evidence="6" id="KW-1185">Reference proteome</keyword>
<dbReference type="Proteomes" id="UP000026960">
    <property type="component" value="Chromosome 11"/>
</dbReference>
<dbReference type="GO" id="GO:0016567">
    <property type="term" value="P:protein ubiquitination"/>
    <property type="evidence" value="ECO:0007669"/>
    <property type="project" value="InterPro"/>
</dbReference>
<dbReference type="PANTHER" id="PTHR26379">
    <property type="entry name" value="BTB/POZ AND MATH DOMAIN-CONTAINING PROTEIN 1"/>
    <property type="match status" value="1"/>
</dbReference>
<evidence type="ECO:0000256" key="2">
    <source>
        <dbReference type="ARBA" id="ARBA00010846"/>
    </source>
</evidence>
<evidence type="ECO:0000256" key="1">
    <source>
        <dbReference type="ARBA" id="ARBA00004906"/>
    </source>
</evidence>
<organism evidence="5">
    <name type="scientific">Oryza barthii</name>
    <dbReference type="NCBI Taxonomy" id="65489"/>
    <lineage>
        <taxon>Eukaryota</taxon>
        <taxon>Viridiplantae</taxon>
        <taxon>Streptophyta</taxon>
        <taxon>Embryophyta</taxon>
        <taxon>Tracheophyta</taxon>
        <taxon>Spermatophyta</taxon>
        <taxon>Magnoliopsida</taxon>
        <taxon>Liliopsida</taxon>
        <taxon>Poales</taxon>
        <taxon>Poaceae</taxon>
        <taxon>BOP clade</taxon>
        <taxon>Oryzoideae</taxon>
        <taxon>Oryzeae</taxon>
        <taxon>Oryzinae</taxon>
        <taxon>Oryza</taxon>
    </lineage>
</organism>
<comment type="pathway">
    <text evidence="1">Protein modification; protein ubiquitination.</text>
</comment>
<feature type="domain" description="MATH" evidence="4">
    <location>
        <begin position="42"/>
        <end position="176"/>
    </location>
</feature>
<dbReference type="SUPFAM" id="SSF49599">
    <property type="entry name" value="TRAF domain-like"/>
    <property type="match status" value="1"/>
</dbReference>
<dbReference type="Pfam" id="PF00651">
    <property type="entry name" value="BTB"/>
    <property type="match status" value="1"/>
</dbReference>
<dbReference type="PROSITE" id="PS50097">
    <property type="entry name" value="BTB"/>
    <property type="match status" value="1"/>
</dbReference>
<evidence type="ECO:0008006" key="7">
    <source>
        <dbReference type="Google" id="ProtNLM"/>
    </source>
</evidence>
<dbReference type="Pfam" id="PF24570">
    <property type="entry name" value="BACK_BPM_SPOP"/>
    <property type="match status" value="1"/>
</dbReference>
<dbReference type="InterPro" id="IPR045005">
    <property type="entry name" value="BPM1-6"/>
</dbReference>
<reference evidence="5" key="1">
    <citation type="journal article" date="2009" name="Rice">
        <title>De Novo Next Generation Sequencing of Plant Genomes.</title>
        <authorList>
            <person name="Rounsley S."/>
            <person name="Marri P.R."/>
            <person name="Yu Y."/>
            <person name="He R."/>
            <person name="Sisneros N."/>
            <person name="Goicoechea J.L."/>
            <person name="Lee S.J."/>
            <person name="Angelova A."/>
            <person name="Kudrna D."/>
            <person name="Luo M."/>
            <person name="Affourtit J."/>
            <person name="Desany B."/>
            <person name="Knight J."/>
            <person name="Niazi F."/>
            <person name="Egholm M."/>
            <person name="Wing R.A."/>
        </authorList>
    </citation>
    <scope>NUCLEOTIDE SEQUENCE [LARGE SCALE GENOMIC DNA]</scope>
    <source>
        <strain evidence="5">cv. IRGC 105608</strain>
    </source>
</reference>
<dbReference type="PANTHER" id="PTHR26379:SF187">
    <property type="entry name" value="OS07G0655300 PROTEIN"/>
    <property type="match status" value="1"/>
</dbReference>
<sequence>MSAAAADADSPPLLTATAGAADDYCGSADSPAACTIVGKVERVCYNVRVDGYSKTKETTKNGSYIASTEFVAGGQPWRIRYYPNGYSQSTDGHVSVFVDRVGGVDVGLHADVQIDLVARRRHGDDAAPPETEVAGRFRCTFWPDSSFGFQRFISTEKLDKSPWCVRDDGFTIRCDIIVEGPPFVVAVKPSALGWHLGDLLGDADTADVSVVVGGDGRDGEETTFAAHRYVLAARSLVFKAQLFGPMKADNGAAIIRVDDMRADVFRAFLHFGPPFVVAVKPSALGWHLGDLLGDLPPGELDVAGDGDAENAAIMAQHLLVAADKYDLPRLRLVCERKLSESLGAGTAATTLALAEQHGCHDLKEVVLRFIRLPSNMEAVKCSDGFKHLLESCPSLHQELKSRHILS</sequence>
<dbReference type="HOGENOM" id="CLU_004253_2_1_1"/>
<dbReference type="InterPro" id="IPR000210">
    <property type="entry name" value="BTB/POZ_dom"/>
</dbReference>
<dbReference type="STRING" id="65489.A0A0D3HP66"/>
<dbReference type="Gramene" id="OBART11G20450.1">
    <property type="protein sequence ID" value="OBART11G20450.1"/>
    <property type="gene ID" value="OBART11G20450"/>
</dbReference>
<evidence type="ECO:0000313" key="5">
    <source>
        <dbReference type="EnsemblPlants" id="OBART11G20450.1"/>
    </source>
</evidence>
<dbReference type="InterPro" id="IPR056423">
    <property type="entry name" value="BACK_BPM_SPOP"/>
</dbReference>
<proteinExistence type="inferred from homology"/>
<dbReference type="CDD" id="cd00121">
    <property type="entry name" value="MATH"/>
    <property type="match status" value="1"/>
</dbReference>
<dbReference type="InterPro" id="IPR008974">
    <property type="entry name" value="TRAF-like"/>
</dbReference>
<dbReference type="Gene3D" id="1.25.40.420">
    <property type="match status" value="1"/>
</dbReference>
<accession>A0A0D3HP66</accession>
<dbReference type="Pfam" id="PF22486">
    <property type="entry name" value="MATH_2"/>
    <property type="match status" value="1"/>
</dbReference>
<dbReference type="Gene3D" id="3.30.710.10">
    <property type="entry name" value="Potassium Channel Kv1.1, Chain A"/>
    <property type="match status" value="1"/>
</dbReference>
<evidence type="ECO:0000259" key="3">
    <source>
        <dbReference type="PROSITE" id="PS50097"/>
    </source>
</evidence>
<evidence type="ECO:0000259" key="4">
    <source>
        <dbReference type="PROSITE" id="PS50144"/>
    </source>
</evidence>
<dbReference type="InterPro" id="IPR002083">
    <property type="entry name" value="MATH/TRAF_dom"/>
</dbReference>
<evidence type="ECO:0000313" key="6">
    <source>
        <dbReference type="Proteomes" id="UP000026960"/>
    </source>
</evidence>
<name>A0A0D3HP66_9ORYZ</name>
<dbReference type="InterPro" id="IPR011333">
    <property type="entry name" value="SKP1/BTB/POZ_sf"/>
</dbReference>
<comment type="similarity">
    <text evidence="2">Belongs to the Tdpoz family.</text>
</comment>
<dbReference type="SUPFAM" id="SSF54695">
    <property type="entry name" value="POZ domain"/>
    <property type="match status" value="1"/>
</dbReference>
<feature type="domain" description="BTB" evidence="3">
    <location>
        <begin position="206"/>
        <end position="271"/>
    </location>
</feature>
<dbReference type="EnsemblPlants" id="OBART11G20450.1">
    <property type="protein sequence ID" value="OBART11G20450.1"/>
    <property type="gene ID" value="OBART11G20450"/>
</dbReference>
<dbReference type="PaxDb" id="65489-OBART11G20450.1"/>
<protein>
    <recommendedName>
        <fullName evidence="7">BTB domain-containing protein</fullName>
    </recommendedName>
</protein>
<dbReference type="Gene3D" id="2.60.210.10">
    <property type="entry name" value="Apoptosis, Tumor Necrosis Factor Receptor Associated Protein 2, Chain A"/>
    <property type="match status" value="1"/>
</dbReference>
<dbReference type="eggNOG" id="KOG1987">
    <property type="taxonomic scope" value="Eukaryota"/>
</dbReference>
<reference evidence="5" key="2">
    <citation type="submission" date="2015-03" db="UniProtKB">
        <authorList>
            <consortium name="EnsemblPlants"/>
        </authorList>
    </citation>
    <scope>IDENTIFICATION</scope>
</reference>
<dbReference type="AlphaFoldDB" id="A0A0D3HP66"/>
<dbReference type="PROSITE" id="PS50144">
    <property type="entry name" value="MATH"/>
    <property type="match status" value="1"/>
</dbReference>